<keyword evidence="2" id="KW-0963">Cytoplasm</keyword>
<evidence type="ECO:0000259" key="6">
    <source>
        <dbReference type="Pfam" id="PF14740"/>
    </source>
</evidence>
<evidence type="ECO:0000256" key="1">
    <source>
        <dbReference type="ARBA" id="ARBA00010449"/>
    </source>
</evidence>
<protein>
    <submittedName>
        <fullName evidence="7">Uncharacterized protein</fullName>
    </submittedName>
</protein>
<feature type="domain" description="DUF4470" evidence="5">
    <location>
        <begin position="8"/>
        <end position="59"/>
    </location>
</feature>
<dbReference type="Pfam" id="PF14740">
    <property type="entry name" value="DUF4471"/>
    <property type="match status" value="1"/>
</dbReference>
<organism evidence="7 8">
    <name type="scientific">Ramazzottius varieornatus</name>
    <name type="common">Water bear</name>
    <name type="synonym">Tardigrade</name>
    <dbReference type="NCBI Taxonomy" id="947166"/>
    <lineage>
        <taxon>Eukaryota</taxon>
        <taxon>Metazoa</taxon>
        <taxon>Ecdysozoa</taxon>
        <taxon>Tardigrada</taxon>
        <taxon>Eutardigrada</taxon>
        <taxon>Parachela</taxon>
        <taxon>Hypsibioidea</taxon>
        <taxon>Ramazzottiidae</taxon>
        <taxon>Ramazzottius</taxon>
    </lineage>
</organism>
<comment type="caution">
    <text evidence="7">The sequence shown here is derived from an EMBL/GenBank/DDBJ whole genome shotgun (WGS) entry which is preliminary data.</text>
</comment>
<dbReference type="OrthoDB" id="538817at2759"/>
<dbReference type="InterPro" id="IPR027974">
    <property type="entry name" value="DUF4470"/>
</dbReference>
<dbReference type="STRING" id="947166.A0A1D1VMD8"/>
<name>A0A1D1VMD8_RAMVA</name>
<dbReference type="AlphaFoldDB" id="A0A1D1VMD8"/>
<sequence length="173" mass="20477">MAVDRCRNKDGRVQFYHLDPTLENIARNLLLFSIVFESPALLGYHTKVELFLEIFGDLKIREQTRQFLQKKTEDLIRLVTGDKHGKEEFCVFDLSHLRYKDKDELEKIFKRWINVKKDERDYAKSWEARSRRDLEARYDHRVGAYDWDYAMNLSDVGVRKSKYPCSGAPGQAP</sequence>
<evidence type="ECO:0000259" key="5">
    <source>
        <dbReference type="Pfam" id="PF14737"/>
    </source>
</evidence>
<accession>A0A1D1VMD8</accession>
<evidence type="ECO:0000256" key="3">
    <source>
        <dbReference type="ARBA" id="ARBA00022794"/>
    </source>
</evidence>
<dbReference type="GO" id="GO:0044458">
    <property type="term" value="P:motile cilium assembly"/>
    <property type="evidence" value="ECO:0007669"/>
    <property type="project" value="TreeGrafter"/>
</dbReference>
<dbReference type="GO" id="GO:0070286">
    <property type="term" value="P:axonemal dynein complex assembly"/>
    <property type="evidence" value="ECO:0007669"/>
    <property type="project" value="InterPro"/>
</dbReference>
<dbReference type="InterPro" id="IPR039304">
    <property type="entry name" value="DNAAF3"/>
</dbReference>
<keyword evidence="3" id="KW-0970">Cilium biogenesis/degradation</keyword>
<evidence type="ECO:0000313" key="8">
    <source>
        <dbReference type="Proteomes" id="UP000186922"/>
    </source>
</evidence>
<evidence type="ECO:0000256" key="4">
    <source>
        <dbReference type="ARBA" id="ARBA00024190"/>
    </source>
</evidence>
<evidence type="ECO:0000256" key="2">
    <source>
        <dbReference type="ARBA" id="ARBA00022490"/>
    </source>
</evidence>
<dbReference type="Proteomes" id="UP000186922">
    <property type="component" value="Unassembled WGS sequence"/>
</dbReference>
<dbReference type="GO" id="GO:0120293">
    <property type="term" value="C:dynein axonemal particle"/>
    <property type="evidence" value="ECO:0007669"/>
    <property type="project" value="UniProtKB-SubCell"/>
</dbReference>
<feature type="domain" description="Dynein assembly factor 3 C-terminal" evidence="6">
    <location>
        <begin position="92"/>
        <end position="158"/>
    </location>
</feature>
<keyword evidence="8" id="KW-1185">Reference proteome</keyword>
<comment type="similarity">
    <text evidence="1">Belongs to the DNAAF3 family.</text>
</comment>
<reference evidence="7 8" key="1">
    <citation type="journal article" date="2016" name="Nat. Commun.">
        <title>Extremotolerant tardigrade genome and improved radiotolerance of human cultured cells by tardigrade-unique protein.</title>
        <authorList>
            <person name="Hashimoto T."/>
            <person name="Horikawa D.D."/>
            <person name="Saito Y."/>
            <person name="Kuwahara H."/>
            <person name="Kozuka-Hata H."/>
            <person name="Shin-I T."/>
            <person name="Minakuchi Y."/>
            <person name="Ohishi K."/>
            <person name="Motoyama A."/>
            <person name="Aizu T."/>
            <person name="Enomoto A."/>
            <person name="Kondo K."/>
            <person name="Tanaka S."/>
            <person name="Hara Y."/>
            <person name="Koshikawa S."/>
            <person name="Sagara H."/>
            <person name="Miura T."/>
            <person name="Yokobori S."/>
            <person name="Miyagawa K."/>
            <person name="Suzuki Y."/>
            <person name="Kubo T."/>
            <person name="Oyama M."/>
            <person name="Kohara Y."/>
            <person name="Fujiyama A."/>
            <person name="Arakawa K."/>
            <person name="Katayama T."/>
            <person name="Toyoda A."/>
            <person name="Kunieda T."/>
        </authorList>
    </citation>
    <scope>NUCLEOTIDE SEQUENCE [LARGE SCALE GENOMIC DNA]</scope>
    <source>
        <strain evidence="7 8">YOKOZUNA-1</strain>
    </source>
</reference>
<dbReference type="PANTHER" id="PTHR22118">
    <property type="entry name" value="DYNEIN ASSEMBLY FACTOR 3, AXONEMAL"/>
    <property type="match status" value="1"/>
</dbReference>
<comment type="subcellular location">
    <subcellularLocation>
        <location evidence="4">Dynein axonemal particle</location>
    </subcellularLocation>
</comment>
<proteinExistence type="inferred from homology"/>
<dbReference type="Pfam" id="PF14737">
    <property type="entry name" value="DUF4470"/>
    <property type="match status" value="1"/>
</dbReference>
<evidence type="ECO:0000313" key="7">
    <source>
        <dbReference type="EMBL" id="GAV02757.1"/>
    </source>
</evidence>
<dbReference type="PANTHER" id="PTHR22118:SF14">
    <property type="entry name" value="DYNEIN AXONEMAL ASSEMBLY FACTOR 3"/>
    <property type="match status" value="1"/>
</dbReference>
<dbReference type="EMBL" id="BDGG01000008">
    <property type="protein sequence ID" value="GAV02757.1"/>
    <property type="molecule type" value="Genomic_DNA"/>
</dbReference>
<dbReference type="InterPro" id="IPR028235">
    <property type="entry name" value="DNAAF3_C"/>
</dbReference>
<gene>
    <name evidence="7" type="primary">RvY_13283-1</name>
    <name evidence="7" type="synonym">RvY_13283.1</name>
    <name evidence="7" type="ORF">RvY_13283</name>
</gene>